<dbReference type="STRING" id="1447883.A0A2B7XWW6"/>
<dbReference type="EMBL" id="PDNA01000106">
    <property type="protein sequence ID" value="PGH13283.1"/>
    <property type="molecule type" value="Genomic_DNA"/>
</dbReference>
<name>A0A2B7XWW6_POLH7</name>
<dbReference type="PANTHER" id="PTHR23502">
    <property type="entry name" value="MAJOR FACILITATOR SUPERFAMILY"/>
    <property type="match status" value="1"/>
</dbReference>
<organism evidence="9 10">
    <name type="scientific">Polytolypa hystricis (strain UAMH7299)</name>
    <dbReference type="NCBI Taxonomy" id="1447883"/>
    <lineage>
        <taxon>Eukaryota</taxon>
        <taxon>Fungi</taxon>
        <taxon>Dikarya</taxon>
        <taxon>Ascomycota</taxon>
        <taxon>Pezizomycotina</taxon>
        <taxon>Eurotiomycetes</taxon>
        <taxon>Eurotiomycetidae</taxon>
        <taxon>Onygenales</taxon>
        <taxon>Onygenales incertae sedis</taxon>
        <taxon>Polytolypa</taxon>
    </lineage>
</organism>
<dbReference type="OrthoDB" id="440553at2759"/>
<feature type="transmembrane region" description="Helical" evidence="7">
    <location>
        <begin position="318"/>
        <end position="338"/>
    </location>
</feature>
<feature type="transmembrane region" description="Helical" evidence="7">
    <location>
        <begin position="196"/>
        <end position="216"/>
    </location>
</feature>
<evidence type="ECO:0000256" key="4">
    <source>
        <dbReference type="ARBA" id="ARBA00022989"/>
    </source>
</evidence>
<feature type="transmembrane region" description="Helical" evidence="7">
    <location>
        <begin position="404"/>
        <end position="424"/>
    </location>
</feature>
<dbReference type="PANTHER" id="PTHR23502:SF51">
    <property type="entry name" value="QUINIDINE RESISTANCE PROTEIN 1-RELATED"/>
    <property type="match status" value="1"/>
</dbReference>
<accession>A0A2B7XWW6</accession>
<feature type="transmembrane region" description="Helical" evidence="7">
    <location>
        <begin position="374"/>
        <end position="392"/>
    </location>
</feature>
<dbReference type="Gene3D" id="1.20.1250.20">
    <property type="entry name" value="MFS general substrate transporter like domains"/>
    <property type="match status" value="1"/>
</dbReference>
<feature type="transmembrane region" description="Helical" evidence="7">
    <location>
        <begin position="41"/>
        <end position="61"/>
    </location>
</feature>
<dbReference type="InterPro" id="IPR036259">
    <property type="entry name" value="MFS_trans_sf"/>
</dbReference>
<dbReference type="SUPFAM" id="SSF103473">
    <property type="entry name" value="MFS general substrate transporter"/>
    <property type="match status" value="1"/>
</dbReference>
<evidence type="ECO:0000256" key="1">
    <source>
        <dbReference type="ARBA" id="ARBA00004141"/>
    </source>
</evidence>
<feature type="transmembrane region" description="Helical" evidence="7">
    <location>
        <begin position="166"/>
        <end position="184"/>
    </location>
</feature>
<sequence length="501" mass="54322">MAEVSKEPLPDEPVTESTVETGVQPVEDPPFSVYTKTEKRLISSAASYAAMFSGLSTFIYYPAIVPLSRDLSVSIQLINLTITSYLVVAGIAPAFMGDMADQTGRRPVYLLTFALYVGANLGLALQNSYPALLVLRMVQSAGSSGTFAAAYGVIADIAKPEERGTYVGILIMFTCTAPSLGPVLGGILTQHVGWRWIFWLLVIMSGVHLAVLILFFPETSRKIVNNGSIQARGIHRTLFSVLKSPSLPKKDVDLEEPMPKRKFRIPNPLTSIPILFNKNSLCVILVGSIYYSVTRTLSASLSTQCIELYGLNYLEAGLVYLPSGIAGVISSYTTGKLLDKDYRYVSKKLGCEINFRAEDGPSSFPIEKTRFRSIWALIFISTGATLGYGWSIQQKTHLAVPLTMQFLSGLTITSIFTICGTLLTDLNPHQSSTAQASYNLVRCVGAGAGVAALDAIANAVGLGWCFTIYAGFCILAVPISWILQTRGVQWRNKASDKSDDA</sequence>
<dbReference type="InterPro" id="IPR020846">
    <property type="entry name" value="MFS_dom"/>
</dbReference>
<proteinExistence type="predicted"/>
<keyword evidence="10" id="KW-1185">Reference proteome</keyword>
<feature type="region of interest" description="Disordered" evidence="6">
    <location>
        <begin position="1"/>
        <end position="26"/>
    </location>
</feature>
<gene>
    <name evidence="9" type="ORF">AJ80_06393</name>
</gene>
<evidence type="ECO:0000256" key="2">
    <source>
        <dbReference type="ARBA" id="ARBA00022448"/>
    </source>
</evidence>
<feature type="transmembrane region" description="Helical" evidence="7">
    <location>
        <begin position="459"/>
        <end position="483"/>
    </location>
</feature>
<feature type="transmembrane region" description="Helical" evidence="7">
    <location>
        <begin position="269"/>
        <end position="291"/>
    </location>
</feature>
<comment type="caution">
    <text evidence="9">The sequence shown here is derived from an EMBL/GenBank/DDBJ whole genome shotgun (WGS) entry which is preliminary data.</text>
</comment>
<evidence type="ECO:0000256" key="6">
    <source>
        <dbReference type="SAM" id="MobiDB-lite"/>
    </source>
</evidence>
<feature type="transmembrane region" description="Helical" evidence="7">
    <location>
        <begin position="131"/>
        <end position="154"/>
    </location>
</feature>
<dbReference type="AlphaFoldDB" id="A0A2B7XWW6"/>
<feature type="domain" description="Major facilitator superfamily (MFS) profile" evidence="8">
    <location>
        <begin position="42"/>
        <end position="488"/>
    </location>
</feature>
<feature type="transmembrane region" description="Helical" evidence="7">
    <location>
        <begin position="73"/>
        <end position="96"/>
    </location>
</feature>
<protein>
    <recommendedName>
        <fullName evidence="8">Major facilitator superfamily (MFS) profile domain-containing protein</fullName>
    </recommendedName>
</protein>
<keyword evidence="4 7" id="KW-1133">Transmembrane helix</keyword>
<evidence type="ECO:0000256" key="7">
    <source>
        <dbReference type="SAM" id="Phobius"/>
    </source>
</evidence>
<evidence type="ECO:0000259" key="8">
    <source>
        <dbReference type="PROSITE" id="PS50850"/>
    </source>
</evidence>
<dbReference type="Proteomes" id="UP000224634">
    <property type="component" value="Unassembled WGS sequence"/>
</dbReference>
<dbReference type="Pfam" id="PF07690">
    <property type="entry name" value="MFS_1"/>
    <property type="match status" value="1"/>
</dbReference>
<keyword evidence="2" id="KW-0813">Transport</keyword>
<reference evidence="9 10" key="1">
    <citation type="submission" date="2017-10" db="EMBL/GenBank/DDBJ databases">
        <title>Comparative genomics in systemic dimorphic fungi from Ajellomycetaceae.</title>
        <authorList>
            <person name="Munoz J.F."/>
            <person name="Mcewen J.G."/>
            <person name="Clay O.K."/>
            <person name="Cuomo C.A."/>
        </authorList>
    </citation>
    <scope>NUCLEOTIDE SEQUENCE [LARGE SCALE GENOMIC DNA]</scope>
    <source>
        <strain evidence="9 10">UAMH7299</strain>
    </source>
</reference>
<dbReference type="FunFam" id="1.20.1720.10:FF:000009">
    <property type="entry name" value="MFS multidrug transporter"/>
    <property type="match status" value="1"/>
</dbReference>
<keyword evidence="3 7" id="KW-0812">Transmembrane</keyword>
<dbReference type="GO" id="GO:0022857">
    <property type="term" value="F:transmembrane transporter activity"/>
    <property type="evidence" value="ECO:0007669"/>
    <property type="project" value="InterPro"/>
</dbReference>
<evidence type="ECO:0000256" key="5">
    <source>
        <dbReference type="ARBA" id="ARBA00023136"/>
    </source>
</evidence>
<dbReference type="InterPro" id="IPR011701">
    <property type="entry name" value="MFS"/>
</dbReference>
<evidence type="ECO:0000313" key="10">
    <source>
        <dbReference type="Proteomes" id="UP000224634"/>
    </source>
</evidence>
<feature type="transmembrane region" description="Helical" evidence="7">
    <location>
        <begin position="436"/>
        <end position="453"/>
    </location>
</feature>
<dbReference type="Gene3D" id="1.20.1720.10">
    <property type="entry name" value="Multidrug resistance protein D"/>
    <property type="match status" value="1"/>
</dbReference>
<feature type="transmembrane region" description="Helical" evidence="7">
    <location>
        <begin position="108"/>
        <end position="125"/>
    </location>
</feature>
<evidence type="ECO:0000256" key="3">
    <source>
        <dbReference type="ARBA" id="ARBA00022692"/>
    </source>
</evidence>
<comment type="subcellular location">
    <subcellularLocation>
        <location evidence="1">Membrane</location>
        <topology evidence="1">Multi-pass membrane protein</topology>
    </subcellularLocation>
</comment>
<dbReference type="PROSITE" id="PS50850">
    <property type="entry name" value="MFS"/>
    <property type="match status" value="1"/>
</dbReference>
<dbReference type="GO" id="GO:0005886">
    <property type="term" value="C:plasma membrane"/>
    <property type="evidence" value="ECO:0007669"/>
    <property type="project" value="TreeGrafter"/>
</dbReference>
<keyword evidence="5 7" id="KW-0472">Membrane</keyword>
<evidence type="ECO:0000313" key="9">
    <source>
        <dbReference type="EMBL" id="PGH13283.1"/>
    </source>
</evidence>